<organism evidence="2 3">
    <name type="scientific">Desulfoluna spongiiphila</name>
    <dbReference type="NCBI Taxonomy" id="419481"/>
    <lineage>
        <taxon>Bacteria</taxon>
        <taxon>Pseudomonadati</taxon>
        <taxon>Thermodesulfobacteriota</taxon>
        <taxon>Desulfobacteria</taxon>
        <taxon>Desulfobacterales</taxon>
        <taxon>Desulfolunaceae</taxon>
        <taxon>Desulfoluna</taxon>
    </lineage>
</organism>
<evidence type="ECO:0000259" key="1">
    <source>
        <dbReference type="Pfam" id="PF08241"/>
    </source>
</evidence>
<dbReference type="EMBL" id="FMUX01000036">
    <property type="protein sequence ID" value="SCY89887.1"/>
    <property type="molecule type" value="Genomic_DNA"/>
</dbReference>
<dbReference type="OrthoDB" id="5292242at2"/>
<dbReference type="Gene3D" id="3.40.50.150">
    <property type="entry name" value="Vaccinia Virus protein VP39"/>
    <property type="match status" value="1"/>
</dbReference>
<accession>A0A1G5JNI2</accession>
<evidence type="ECO:0000313" key="2">
    <source>
        <dbReference type="EMBL" id="SCY89887.1"/>
    </source>
</evidence>
<dbReference type="GO" id="GO:0032259">
    <property type="term" value="P:methylation"/>
    <property type="evidence" value="ECO:0007669"/>
    <property type="project" value="UniProtKB-KW"/>
</dbReference>
<evidence type="ECO:0000313" key="3">
    <source>
        <dbReference type="Proteomes" id="UP000198870"/>
    </source>
</evidence>
<keyword evidence="2" id="KW-0808">Transferase</keyword>
<dbReference type="RefSeq" id="WP_092215827.1">
    <property type="nucleotide sequence ID" value="NZ_FMUX01000036.1"/>
</dbReference>
<gene>
    <name evidence="2" type="ORF">SAMN05216233_13616</name>
</gene>
<sequence length="280" mass="32970">MKAKDYLIAKLSDENFDLFGIRDPDVIDSVADAWMNDKGNSEHRFDTIKKFLTGASKILDMASGCGTCVYYGLLNGYDMHGVEPEKWKHQFNKLKAKEYEYPAEWQKRFSTCVGEKLPYKNNFFDCVTSYQTLEHVQDPAKCISEMIRVTRPGGGIHIQCPDYRSTYEGHYLLPWLPLFPQLLAKHYLKLMHRPVDGLYSINYVTKPKIERWVNEAALGHHKKVKVIDIEKHHINDKLIKFKLSILSDVIFYFYNFQLYFKYMFKREFSTNIFIFILDIE</sequence>
<protein>
    <submittedName>
        <fullName evidence="2">Methyltransferase domain-containing protein</fullName>
    </submittedName>
</protein>
<reference evidence="2 3" key="1">
    <citation type="submission" date="2016-10" db="EMBL/GenBank/DDBJ databases">
        <authorList>
            <person name="de Groot N.N."/>
        </authorList>
    </citation>
    <scope>NUCLEOTIDE SEQUENCE [LARGE SCALE GENOMIC DNA]</scope>
    <source>
        <strain evidence="2 3">AA1</strain>
    </source>
</reference>
<proteinExistence type="predicted"/>
<dbReference type="GO" id="GO:0008757">
    <property type="term" value="F:S-adenosylmethionine-dependent methyltransferase activity"/>
    <property type="evidence" value="ECO:0007669"/>
    <property type="project" value="InterPro"/>
</dbReference>
<keyword evidence="3" id="KW-1185">Reference proteome</keyword>
<dbReference type="AlphaFoldDB" id="A0A1G5JNI2"/>
<dbReference type="Proteomes" id="UP000198870">
    <property type="component" value="Unassembled WGS sequence"/>
</dbReference>
<name>A0A1G5JNI2_9BACT</name>
<dbReference type="STRING" id="419481.SAMN05216233_13616"/>
<dbReference type="InterPro" id="IPR013216">
    <property type="entry name" value="Methyltransf_11"/>
</dbReference>
<feature type="domain" description="Methyltransferase type 11" evidence="1">
    <location>
        <begin position="63"/>
        <end position="156"/>
    </location>
</feature>
<keyword evidence="2" id="KW-0489">Methyltransferase</keyword>
<dbReference type="InterPro" id="IPR029063">
    <property type="entry name" value="SAM-dependent_MTases_sf"/>
</dbReference>
<dbReference type="SUPFAM" id="SSF53335">
    <property type="entry name" value="S-adenosyl-L-methionine-dependent methyltransferases"/>
    <property type="match status" value="1"/>
</dbReference>
<dbReference type="Pfam" id="PF08241">
    <property type="entry name" value="Methyltransf_11"/>
    <property type="match status" value="1"/>
</dbReference>